<protein>
    <recommendedName>
        <fullName evidence="7">Endoplasmic reticulum-Golgi intermediate compartment protein 3</fullName>
    </recommendedName>
</protein>
<evidence type="ECO:0000259" key="9">
    <source>
        <dbReference type="Pfam" id="PF07970"/>
    </source>
</evidence>
<comment type="similarity">
    <text evidence="3">Belongs to the ERGIC family.</text>
</comment>
<keyword evidence="6 8" id="KW-0472">Membrane</keyword>
<dbReference type="GO" id="GO:0033116">
    <property type="term" value="C:endoplasmic reticulum-Golgi intermediate compartment membrane"/>
    <property type="evidence" value="ECO:0007669"/>
    <property type="project" value="UniProtKB-SubCell"/>
</dbReference>
<evidence type="ECO:0000256" key="5">
    <source>
        <dbReference type="ARBA" id="ARBA00022989"/>
    </source>
</evidence>
<evidence type="ECO:0000256" key="2">
    <source>
        <dbReference type="ARBA" id="ARBA00004457"/>
    </source>
</evidence>
<organism evidence="11 12">
    <name type="scientific">Amphibalanus amphitrite</name>
    <name type="common">Striped barnacle</name>
    <name type="synonym">Balanus amphitrite</name>
    <dbReference type="NCBI Taxonomy" id="1232801"/>
    <lineage>
        <taxon>Eukaryota</taxon>
        <taxon>Metazoa</taxon>
        <taxon>Ecdysozoa</taxon>
        <taxon>Arthropoda</taxon>
        <taxon>Crustacea</taxon>
        <taxon>Multicrustacea</taxon>
        <taxon>Cirripedia</taxon>
        <taxon>Thoracica</taxon>
        <taxon>Thoracicalcarea</taxon>
        <taxon>Balanomorpha</taxon>
        <taxon>Balanoidea</taxon>
        <taxon>Balanidae</taxon>
        <taxon>Amphibalaninae</taxon>
        <taxon>Amphibalanus</taxon>
    </lineage>
</organism>
<keyword evidence="4 8" id="KW-0812">Transmembrane</keyword>
<dbReference type="InterPro" id="IPR045888">
    <property type="entry name" value="Erv"/>
</dbReference>
<feature type="domain" description="Endoplasmic reticulum vesicle transporter N-terminal" evidence="10">
    <location>
        <begin position="19"/>
        <end position="92"/>
    </location>
</feature>
<proteinExistence type="inferred from homology"/>
<dbReference type="GO" id="GO:0000139">
    <property type="term" value="C:Golgi membrane"/>
    <property type="evidence" value="ECO:0007669"/>
    <property type="project" value="TreeGrafter"/>
</dbReference>
<evidence type="ECO:0000259" key="10">
    <source>
        <dbReference type="Pfam" id="PF13850"/>
    </source>
</evidence>
<keyword evidence="5 8" id="KW-1133">Transmembrane helix</keyword>
<comment type="subcellular location">
    <subcellularLocation>
        <location evidence="2">Endoplasmic reticulum-Golgi intermediate compartment membrane</location>
        <topology evidence="2">Multi-pass membrane protein</topology>
    </subcellularLocation>
    <subcellularLocation>
        <location evidence="1">Golgi apparatus</location>
        <location evidence="1">cis-Golgi network membrane</location>
        <topology evidence="1">Multi-pass membrane protein</topology>
    </subcellularLocation>
</comment>
<dbReference type="Pfam" id="PF13850">
    <property type="entry name" value="ERGIC_N"/>
    <property type="match status" value="1"/>
</dbReference>
<evidence type="ECO:0000313" key="12">
    <source>
        <dbReference type="Proteomes" id="UP000440578"/>
    </source>
</evidence>
<dbReference type="GO" id="GO:0006888">
    <property type="term" value="P:endoplasmic reticulum to Golgi vesicle-mediated transport"/>
    <property type="evidence" value="ECO:0007669"/>
    <property type="project" value="TreeGrafter"/>
</dbReference>
<dbReference type="PANTHER" id="PTHR10984">
    <property type="entry name" value="ENDOPLASMIC RETICULUM-GOLGI INTERMEDIATE COMPARTMENT PROTEIN"/>
    <property type="match status" value="1"/>
</dbReference>
<evidence type="ECO:0000313" key="11">
    <source>
        <dbReference type="EMBL" id="KAF0303237.1"/>
    </source>
</evidence>
<evidence type="ECO:0000256" key="7">
    <source>
        <dbReference type="ARBA" id="ARBA00040493"/>
    </source>
</evidence>
<dbReference type="GO" id="GO:0006890">
    <property type="term" value="P:retrograde vesicle-mediated transport, Golgi to endoplasmic reticulum"/>
    <property type="evidence" value="ECO:0007669"/>
    <property type="project" value="TreeGrafter"/>
</dbReference>
<sequence length="377" mass="42269">MLIRSHLRISESKHVVVPQSVSIFAVTLISGIIILLLFISEVRDFMAVEQDEELLVDTTRGEKLKINVDVIFHNIGCNYVSIDAMDSSGESQVNVEHNIFKRKLDLEGKPIEVPEKEHKLGSAATQKANTTTDVAVAKKDECLSCYGAETDERKCCNTCMEVRDAYMKKGWAMPSPNSIDQCKGLKLNDADLKALQEGCQIYGYLEVNRVGGNFHISPGRSYQHGHIHVHDMQPFSAREFNLTHTIRHLSFGQNVPGRTNPLDGLQSVAEKGGTMYKYFVKIVPTMWQRRDEFTLFTNQFSVTRYHQALNEFSDGSSAPGVFFSYEFAPLMVKYTERVKSVGHFATNLCAIVGGVFTVASPTRTPPSSTRCVPYKRK</sequence>
<dbReference type="GO" id="GO:0005789">
    <property type="term" value="C:endoplasmic reticulum membrane"/>
    <property type="evidence" value="ECO:0007669"/>
    <property type="project" value="TreeGrafter"/>
</dbReference>
<dbReference type="PANTHER" id="PTHR10984:SF25">
    <property type="entry name" value="ENDOPLASMIC RETICULUM-GOLGI INTERMEDIATE COMPARTMENT PROTEIN 3"/>
    <property type="match status" value="1"/>
</dbReference>
<evidence type="ECO:0000256" key="1">
    <source>
        <dbReference type="ARBA" id="ARBA00004257"/>
    </source>
</evidence>
<name>A0A6A4W5V0_AMPAM</name>
<feature type="domain" description="Endoplasmic reticulum vesicle transporter C-terminal" evidence="9">
    <location>
        <begin position="145"/>
        <end position="360"/>
    </location>
</feature>
<comment type="caution">
    <text evidence="11">The sequence shown here is derived from an EMBL/GenBank/DDBJ whole genome shotgun (WGS) entry which is preliminary data.</text>
</comment>
<accession>A0A6A4W5V0</accession>
<dbReference type="InterPro" id="IPR012936">
    <property type="entry name" value="Erv_C"/>
</dbReference>
<evidence type="ECO:0000256" key="3">
    <source>
        <dbReference type="ARBA" id="ARBA00005648"/>
    </source>
</evidence>
<dbReference type="GO" id="GO:0030134">
    <property type="term" value="C:COPII-coated ER to Golgi transport vesicle"/>
    <property type="evidence" value="ECO:0007669"/>
    <property type="project" value="TreeGrafter"/>
</dbReference>
<gene>
    <name evidence="11" type="primary">ergic3</name>
    <name evidence="11" type="ORF">FJT64_024817</name>
</gene>
<evidence type="ECO:0000256" key="4">
    <source>
        <dbReference type="ARBA" id="ARBA00022692"/>
    </source>
</evidence>
<dbReference type="OrthoDB" id="270930at2759"/>
<dbReference type="EMBL" id="VIIS01000966">
    <property type="protein sequence ID" value="KAF0303237.1"/>
    <property type="molecule type" value="Genomic_DNA"/>
</dbReference>
<keyword evidence="12" id="KW-1185">Reference proteome</keyword>
<evidence type="ECO:0000256" key="6">
    <source>
        <dbReference type="ARBA" id="ARBA00023136"/>
    </source>
</evidence>
<dbReference type="AlphaFoldDB" id="A0A6A4W5V0"/>
<reference evidence="11 12" key="1">
    <citation type="submission" date="2019-07" db="EMBL/GenBank/DDBJ databases">
        <title>Draft genome assembly of a fouling barnacle, Amphibalanus amphitrite (Darwin, 1854): The first reference genome for Thecostraca.</title>
        <authorList>
            <person name="Kim W."/>
        </authorList>
    </citation>
    <scope>NUCLEOTIDE SEQUENCE [LARGE SCALE GENOMIC DNA]</scope>
    <source>
        <strain evidence="11">SNU_AA5</strain>
        <tissue evidence="11">Soma without cirri and trophi</tissue>
    </source>
</reference>
<feature type="transmembrane region" description="Helical" evidence="8">
    <location>
        <begin position="21"/>
        <end position="39"/>
    </location>
</feature>
<evidence type="ECO:0000256" key="8">
    <source>
        <dbReference type="SAM" id="Phobius"/>
    </source>
</evidence>
<dbReference type="Pfam" id="PF07970">
    <property type="entry name" value="COPIIcoated_ERV"/>
    <property type="match status" value="1"/>
</dbReference>
<dbReference type="Proteomes" id="UP000440578">
    <property type="component" value="Unassembled WGS sequence"/>
</dbReference>
<dbReference type="InterPro" id="IPR039542">
    <property type="entry name" value="Erv_N"/>
</dbReference>